<dbReference type="InterPro" id="IPR030395">
    <property type="entry name" value="GP_PDE_dom"/>
</dbReference>
<reference evidence="8 9" key="1">
    <citation type="submission" date="2016-11" db="EMBL/GenBank/DDBJ databases">
        <authorList>
            <person name="Jaros S."/>
            <person name="Januszkiewicz K."/>
            <person name="Wedrychowicz H."/>
        </authorList>
    </citation>
    <scope>NUCLEOTIDE SEQUENCE [LARGE SCALE GENOMIC DNA]</scope>
    <source>
        <strain evidence="8">NCIMB 2154T</strain>
    </source>
</reference>
<evidence type="ECO:0000313" key="9">
    <source>
        <dbReference type="Proteomes" id="UP000231564"/>
    </source>
</evidence>
<dbReference type="PROSITE" id="PS51704">
    <property type="entry name" value="GP_PDE"/>
    <property type="match status" value="1"/>
</dbReference>
<proteinExistence type="inferred from homology"/>
<organism evidence="8 9">
    <name type="scientific">Tenacibaculum maritimum NCIMB 2154</name>
    <dbReference type="NCBI Taxonomy" id="1349785"/>
    <lineage>
        <taxon>Bacteria</taxon>
        <taxon>Pseudomonadati</taxon>
        <taxon>Bacteroidota</taxon>
        <taxon>Flavobacteriia</taxon>
        <taxon>Flavobacteriales</taxon>
        <taxon>Flavobacteriaceae</taxon>
        <taxon>Tenacibaculum</taxon>
    </lineage>
</organism>
<keyword evidence="4" id="KW-0319">Glycerol metabolism</keyword>
<evidence type="ECO:0000256" key="2">
    <source>
        <dbReference type="ARBA" id="ARBA00012247"/>
    </source>
</evidence>
<dbReference type="EMBL" id="LT634361">
    <property type="protein sequence ID" value="SFZ80168.1"/>
    <property type="molecule type" value="Genomic_DNA"/>
</dbReference>
<feature type="domain" description="GP-PDE" evidence="7">
    <location>
        <begin position="13"/>
        <end position="307"/>
    </location>
</feature>
<dbReference type="Proteomes" id="UP000231564">
    <property type="component" value="Chromosome MARIT"/>
</dbReference>
<evidence type="ECO:0000259" key="7">
    <source>
        <dbReference type="PROSITE" id="PS51704"/>
    </source>
</evidence>
<dbReference type="SUPFAM" id="SSF51695">
    <property type="entry name" value="PLC-like phosphodiesterases"/>
    <property type="match status" value="1"/>
</dbReference>
<dbReference type="OrthoDB" id="384721at2"/>
<keyword evidence="3" id="KW-0732">Signal</keyword>
<keyword evidence="5 8" id="KW-0378">Hydrolase</keyword>
<comment type="similarity">
    <text evidence="1">Belongs to the glycerophosphoryl diester phosphodiesterase family.</text>
</comment>
<dbReference type="PANTHER" id="PTHR43620">
    <property type="entry name" value="GLYCEROPHOSPHORYL DIESTER PHOSPHODIESTERASE"/>
    <property type="match status" value="1"/>
</dbReference>
<dbReference type="STRING" id="1349785.GCA_000509405_02393"/>
<evidence type="ECO:0000256" key="5">
    <source>
        <dbReference type="ARBA" id="ARBA00022801"/>
    </source>
</evidence>
<dbReference type="Gene3D" id="3.20.20.190">
    <property type="entry name" value="Phosphatidylinositol (PI) phosphodiesterase"/>
    <property type="match status" value="1"/>
</dbReference>
<evidence type="ECO:0000313" key="8">
    <source>
        <dbReference type="EMBL" id="SFZ80168.1"/>
    </source>
</evidence>
<dbReference type="EC" id="3.1.4.46" evidence="2"/>
<evidence type="ECO:0000256" key="1">
    <source>
        <dbReference type="ARBA" id="ARBA00007277"/>
    </source>
</evidence>
<evidence type="ECO:0000256" key="3">
    <source>
        <dbReference type="ARBA" id="ARBA00022729"/>
    </source>
</evidence>
<dbReference type="InterPro" id="IPR017946">
    <property type="entry name" value="PLC-like_Pdiesterase_TIM-brl"/>
</dbReference>
<gene>
    <name evidence="8" type="primary">glpQ</name>
    <name evidence="8" type="ORF">MARIT_0258</name>
</gene>
<evidence type="ECO:0000256" key="6">
    <source>
        <dbReference type="ARBA" id="ARBA00047512"/>
    </source>
</evidence>
<dbReference type="Pfam" id="PF03009">
    <property type="entry name" value="GDPD"/>
    <property type="match status" value="1"/>
</dbReference>
<evidence type="ECO:0000256" key="4">
    <source>
        <dbReference type="ARBA" id="ARBA00022798"/>
    </source>
</evidence>
<dbReference type="PANTHER" id="PTHR43620:SF7">
    <property type="entry name" value="GLYCEROPHOSPHODIESTER PHOSPHODIESTERASE GDPD5-RELATED"/>
    <property type="match status" value="1"/>
</dbReference>
<keyword evidence="9" id="KW-1185">Reference proteome</keyword>
<dbReference type="GO" id="GO:0008889">
    <property type="term" value="F:glycerophosphodiester phosphodiesterase activity"/>
    <property type="evidence" value="ECO:0007669"/>
    <property type="project" value="UniProtKB-EC"/>
</dbReference>
<dbReference type="AlphaFoldDB" id="A0A2H1E5Z6"/>
<dbReference type="NCBIfam" id="NF008354">
    <property type="entry name" value="PRK11143.1"/>
    <property type="match status" value="1"/>
</dbReference>
<dbReference type="GO" id="GO:0006071">
    <property type="term" value="P:glycerol metabolic process"/>
    <property type="evidence" value="ECO:0007669"/>
    <property type="project" value="UniProtKB-KW"/>
</dbReference>
<dbReference type="GO" id="GO:0042597">
    <property type="term" value="C:periplasmic space"/>
    <property type="evidence" value="ECO:0007669"/>
    <property type="project" value="TreeGrafter"/>
</dbReference>
<dbReference type="KEGG" id="tmar:MARIT_0258"/>
<comment type="catalytic activity">
    <reaction evidence="6">
        <text>a sn-glycero-3-phosphodiester + H2O = an alcohol + sn-glycerol 3-phosphate + H(+)</text>
        <dbReference type="Rhea" id="RHEA:12969"/>
        <dbReference type="ChEBI" id="CHEBI:15377"/>
        <dbReference type="ChEBI" id="CHEBI:15378"/>
        <dbReference type="ChEBI" id="CHEBI:30879"/>
        <dbReference type="ChEBI" id="CHEBI:57597"/>
        <dbReference type="ChEBI" id="CHEBI:83408"/>
        <dbReference type="EC" id="3.1.4.46"/>
    </reaction>
</comment>
<dbReference type="GO" id="GO:0006629">
    <property type="term" value="P:lipid metabolic process"/>
    <property type="evidence" value="ECO:0007669"/>
    <property type="project" value="InterPro"/>
</dbReference>
<sequence>MATTSKQKVMKNTIIIAHRGASGYLPEHTMESKAMAYAMQPDFIEQDLVLSKDDIPIVIHDIYLDDVTNVSSKFPNKKRNDGRFYVIDFTFKEIQELEVTERFHPKTGIQVYQKRFPTGKSSFRLHTFQQEIELIQGLNKSTGKNIGIYPEIKNPLFHQKEGKDISKIVVQILADYGYTSKQNKCMLQCFDAKELKRIREDLRAELFLVQLIEFPEELHQLSSFATYADAIGPWYKYILDKKAHGEWKITSLVKDAHKLGLQVHPYTLRADQLDEFTSFEEMVKTLVYKANIDGAFTDFPDQMALHIR</sequence>
<protein>
    <recommendedName>
        <fullName evidence="2">glycerophosphodiester phosphodiesterase</fullName>
        <ecNumber evidence="2">3.1.4.46</ecNumber>
    </recommendedName>
</protein>
<accession>A0A2H1E5Z6</accession>
<name>A0A2H1E5Z6_9FLAO</name>